<evidence type="ECO:0000256" key="2">
    <source>
        <dbReference type="ARBA" id="ARBA00022723"/>
    </source>
</evidence>
<evidence type="ECO:0000313" key="5">
    <source>
        <dbReference type="EMBL" id="KAL0399213.1"/>
    </source>
</evidence>
<reference evidence="5" key="1">
    <citation type="submission" date="2020-06" db="EMBL/GenBank/DDBJ databases">
        <authorList>
            <person name="Li T."/>
            <person name="Hu X."/>
            <person name="Zhang T."/>
            <person name="Song X."/>
            <person name="Zhang H."/>
            <person name="Dai N."/>
            <person name="Sheng W."/>
            <person name="Hou X."/>
            <person name="Wei L."/>
        </authorList>
    </citation>
    <scope>NUCLEOTIDE SEQUENCE</scope>
    <source>
        <strain evidence="5">G02</strain>
        <tissue evidence="5">Leaf</tissue>
    </source>
</reference>
<reference evidence="5" key="2">
    <citation type="journal article" date="2024" name="Plant">
        <title>Genomic evolution and insights into agronomic trait innovations of Sesamum species.</title>
        <authorList>
            <person name="Miao H."/>
            <person name="Wang L."/>
            <person name="Qu L."/>
            <person name="Liu H."/>
            <person name="Sun Y."/>
            <person name="Le M."/>
            <person name="Wang Q."/>
            <person name="Wei S."/>
            <person name="Zheng Y."/>
            <person name="Lin W."/>
            <person name="Duan Y."/>
            <person name="Cao H."/>
            <person name="Xiong S."/>
            <person name="Wang X."/>
            <person name="Wei L."/>
            <person name="Li C."/>
            <person name="Ma Q."/>
            <person name="Ju M."/>
            <person name="Zhao R."/>
            <person name="Li G."/>
            <person name="Mu C."/>
            <person name="Tian Q."/>
            <person name="Mei H."/>
            <person name="Zhang T."/>
            <person name="Gao T."/>
            <person name="Zhang H."/>
        </authorList>
    </citation>
    <scope>NUCLEOTIDE SEQUENCE</scope>
    <source>
        <strain evidence="5">G02</strain>
    </source>
</reference>
<organism evidence="5">
    <name type="scientific">Sesamum radiatum</name>
    <name type="common">Black benniseed</name>
    <dbReference type="NCBI Taxonomy" id="300843"/>
    <lineage>
        <taxon>Eukaryota</taxon>
        <taxon>Viridiplantae</taxon>
        <taxon>Streptophyta</taxon>
        <taxon>Embryophyta</taxon>
        <taxon>Tracheophyta</taxon>
        <taxon>Spermatophyta</taxon>
        <taxon>Magnoliopsida</taxon>
        <taxon>eudicotyledons</taxon>
        <taxon>Gunneridae</taxon>
        <taxon>Pentapetalae</taxon>
        <taxon>asterids</taxon>
        <taxon>lamiids</taxon>
        <taxon>Lamiales</taxon>
        <taxon>Pedaliaceae</taxon>
        <taxon>Sesamum</taxon>
    </lineage>
</organism>
<evidence type="ECO:0000256" key="4">
    <source>
        <dbReference type="SAM" id="MobiDB-lite"/>
    </source>
</evidence>
<accession>A0AAW2T4W3</accession>
<name>A0AAW2T4W3_SESRA</name>
<dbReference type="GO" id="GO:0046872">
    <property type="term" value="F:metal ion binding"/>
    <property type="evidence" value="ECO:0007669"/>
    <property type="project" value="UniProtKB-KW"/>
</dbReference>
<evidence type="ECO:0000256" key="1">
    <source>
        <dbReference type="ARBA" id="ARBA00001946"/>
    </source>
</evidence>
<dbReference type="AlphaFoldDB" id="A0AAW2T4W3"/>
<protein>
    <submittedName>
        <fullName evidence="5">Heterodimeric geranylgeranyl pyrophosphate synthase small subunit, chloroplastic</fullName>
    </submittedName>
</protein>
<sequence length="334" mass="36437">MDHLHPHCLYKYYSTLSSFYFNFPFHHIRTPLHEKWPLASPISLTKPVSSHQISAVHPRLACLSSYLRPKPNLIGLLLTPKSTPISRSPSPSGRRRPFSSQCTTSHSPPQGPPGASLCVAACELVGGDRDQAMAAAAAIHLMHAAAYTHEHLPLTDRPRPRPGIQHKYNPNIELLTGDGIIPFGFELLARSVGPDRSNPDKILRVIVEITRAAGSQGMVDGQYQELGLDRLGSEYDVIEYVCKKKEGELHACGAACGAILGGGAEEEIESLRRFGLYAGTVQGIQGKNKAGFMEEKIEKLKELALKELERLPGKKSTELISSLVEPSLAAVQIS</sequence>
<dbReference type="InterPro" id="IPR008949">
    <property type="entry name" value="Isoprenoid_synthase_dom_sf"/>
</dbReference>
<evidence type="ECO:0000256" key="3">
    <source>
        <dbReference type="ARBA" id="ARBA00022842"/>
    </source>
</evidence>
<dbReference type="PANTHER" id="PTHR43281">
    <property type="entry name" value="FARNESYL DIPHOSPHATE SYNTHASE"/>
    <property type="match status" value="1"/>
</dbReference>
<comment type="cofactor">
    <cofactor evidence="1">
        <name>Mg(2+)</name>
        <dbReference type="ChEBI" id="CHEBI:18420"/>
    </cofactor>
</comment>
<proteinExistence type="predicted"/>
<gene>
    <name evidence="5" type="ORF">Sradi_2264600</name>
</gene>
<feature type="region of interest" description="Disordered" evidence="4">
    <location>
        <begin position="78"/>
        <end position="112"/>
    </location>
</feature>
<dbReference type="SUPFAM" id="SSF48576">
    <property type="entry name" value="Terpenoid synthases"/>
    <property type="match status" value="1"/>
</dbReference>
<keyword evidence="3" id="KW-0460">Magnesium</keyword>
<dbReference type="PANTHER" id="PTHR43281:SF6">
    <property type="entry name" value="HETERODIMERIC GERANYLGERANYL PYROPHOSPHATE SYNTHASE SMALL SUBUNIT, CHLOROPLASTIC-LIKE"/>
    <property type="match status" value="1"/>
</dbReference>
<keyword evidence="2" id="KW-0479">Metal-binding</keyword>
<feature type="compositionally biased region" description="Low complexity" evidence="4">
    <location>
        <begin position="82"/>
        <end position="92"/>
    </location>
</feature>
<comment type="caution">
    <text evidence="5">The sequence shown here is derived from an EMBL/GenBank/DDBJ whole genome shotgun (WGS) entry which is preliminary data.</text>
</comment>
<dbReference type="Gene3D" id="1.10.600.10">
    <property type="entry name" value="Farnesyl Diphosphate Synthase"/>
    <property type="match status" value="1"/>
</dbReference>
<dbReference type="EMBL" id="JACGWJ010000009">
    <property type="protein sequence ID" value="KAL0399213.1"/>
    <property type="molecule type" value="Genomic_DNA"/>
</dbReference>
<dbReference type="GO" id="GO:0004659">
    <property type="term" value="F:prenyltransferase activity"/>
    <property type="evidence" value="ECO:0007669"/>
    <property type="project" value="TreeGrafter"/>
</dbReference>